<evidence type="ECO:0000313" key="2">
    <source>
        <dbReference type="EMBL" id="MED1203340.1"/>
    </source>
</evidence>
<organism evidence="2 3">
    <name type="scientific">Heyndrickxia acidicola</name>
    <dbReference type="NCBI Taxonomy" id="209389"/>
    <lineage>
        <taxon>Bacteria</taxon>
        <taxon>Bacillati</taxon>
        <taxon>Bacillota</taxon>
        <taxon>Bacilli</taxon>
        <taxon>Bacillales</taxon>
        <taxon>Bacillaceae</taxon>
        <taxon>Heyndrickxia</taxon>
    </lineage>
</organism>
<evidence type="ECO:0000259" key="1">
    <source>
        <dbReference type="Pfam" id="PF01636"/>
    </source>
</evidence>
<dbReference type="Gene3D" id="3.90.1200.10">
    <property type="match status" value="1"/>
</dbReference>
<proteinExistence type="predicted"/>
<keyword evidence="3" id="KW-1185">Reference proteome</keyword>
<dbReference type="InterPro" id="IPR011009">
    <property type="entry name" value="Kinase-like_dom_sf"/>
</dbReference>
<name>A0ABU6MJW4_9BACI</name>
<protein>
    <submittedName>
        <fullName evidence="2">Phosphotransferase</fullName>
    </submittedName>
</protein>
<dbReference type="EMBL" id="JARMAB010000012">
    <property type="protein sequence ID" value="MED1203340.1"/>
    <property type="molecule type" value="Genomic_DNA"/>
</dbReference>
<feature type="domain" description="Aminoglycoside phosphotransferase" evidence="1">
    <location>
        <begin position="32"/>
        <end position="259"/>
    </location>
</feature>
<evidence type="ECO:0000313" key="3">
    <source>
        <dbReference type="Proteomes" id="UP001341444"/>
    </source>
</evidence>
<sequence length="304" mass="34250">MADAWSPEEIMTEQQAVLLIEEQFPKLIPARVELLGEGFDNTVFTVNDDYVFRFPRRSMAVELLRAERRLLPRIAPLLPIAIPEPLFAGSPSGGFPWLFLGYKKVNGQTPSNLTREERLQSVEPLARFLRELHQFPVEQAGLLGVPKDELGRLNLVKRKPKLLANLEKLHKLGLYSKLANIVQFAEGLPEDGSDSTEAALVHGDLHIRNILVDSKGAISGVIDWGDVHIGHPALDLSLVYSFFPSEGRERFFELYGEVSERWKQLAQFKAIYTLVLLLLYGHDLQDENIIRDCQASLSGILEES</sequence>
<dbReference type="PANTHER" id="PTHR21310:SF42">
    <property type="entry name" value="BIFUNCTIONAL AAC_APH"/>
    <property type="match status" value="1"/>
</dbReference>
<dbReference type="SUPFAM" id="SSF56112">
    <property type="entry name" value="Protein kinase-like (PK-like)"/>
    <property type="match status" value="1"/>
</dbReference>
<comment type="caution">
    <text evidence="2">The sequence shown here is derived from an EMBL/GenBank/DDBJ whole genome shotgun (WGS) entry which is preliminary data.</text>
</comment>
<accession>A0ABU6MJW4</accession>
<dbReference type="Proteomes" id="UP001341444">
    <property type="component" value="Unassembled WGS sequence"/>
</dbReference>
<dbReference type="InterPro" id="IPR002575">
    <property type="entry name" value="Aminoglycoside_PTrfase"/>
</dbReference>
<reference evidence="2 3" key="1">
    <citation type="submission" date="2023-03" db="EMBL/GenBank/DDBJ databases">
        <title>Bacillus Genome Sequencing.</title>
        <authorList>
            <person name="Dunlap C."/>
        </authorList>
    </citation>
    <scope>NUCLEOTIDE SEQUENCE [LARGE SCALE GENOMIC DNA]</scope>
    <source>
        <strain evidence="2 3">B-23453</strain>
    </source>
</reference>
<dbReference type="Gene3D" id="3.30.200.20">
    <property type="entry name" value="Phosphorylase Kinase, domain 1"/>
    <property type="match status" value="1"/>
</dbReference>
<dbReference type="InterPro" id="IPR051678">
    <property type="entry name" value="AGP_Transferase"/>
</dbReference>
<dbReference type="PANTHER" id="PTHR21310">
    <property type="entry name" value="AMINOGLYCOSIDE PHOSPHOTRANSFERASE-RELATED-RELATED"/>
    <property type="match status" value="1"/>
</dbReference>
<dbReference type="RefSeq" id="WP_066269014.1">
    <property type="nucleotide sequence ID" value="NZ_JARMAB010000012.1"/>
</dbReference>
<dbReference type="Pfam" id="PF01636">
    <property type="entry name" value="APH"/>
    <property type="match status" value="1"/>
</dbReference>
<gene>
    <name evidence="2" type="ORF">P4T90_09650</name>
</gene>